<keyword evidence="5" id="KW-0143">Chaperone</keyword>
<dbReference type="InterPro" id="IPR012340">
    <property type="entry name" value="NA-bd_OB-fold"/>
</dbReference>
<dbReference type="InterPro" id="IPR003960">
    <property type="entry name" value="ATPase_AAA_CS"/>
</dbReference>
<dbReference type="GO" id="GO:0005524">
    <property type="term" value="F:ATP binding"/>
    <property type="evidence" value="ECO:0007669"/>
    <property type="project" value="UniProtKB-UniRule"/>
</dbReference>
<dbReference type="FunFam" id="3.40.50.300:FF:000155">
    <property type="entry name" value="AAA ATPase forming ring-shaped complexes"/>
    <property type="match status" value="1"/>
</dbReference>
<feature type="domain" description="AAA+ ATPase" evidence="9">
    <location>
        <begin position="401"/>
        <end position="557"/>
    </location>
</feature>
<comment type="similarity">
    <text evidence="6 7">Belongs to the AAA ATPase family.</text>
</comment>
<feature type="compositionally biased region" description="Basic and acidic residues" evidence="8">
    <location>
        <begin position="119"/>
        <end position="132"/>
    </location>
</feature>
<dbReference type="FunFam" id="1.20.5.170:FF:000018">
    <property type="entry name" value="AAA ATPase forming ring-shaped complexes"/>
    <property type="match status" value="1"/>
</dbReference>
<dbReference type="SMART" id="SM00382">
    <property type="entry name" value="AAA"/>
    <property type="match status" value="1"/>
</dbReference>
<reference evidence="10 11" key="1">
    <citation type="journal article" date="2019" name="Emerg. Microbes Infect.">
        <title>Comprehensive subspecies identification of 175 nontuberculous mycobacteria species based on 7547 genomic profiles.</title>
        <authorList>
            <person name="Matsumoto Y."/>
            <person name="Kinjo T."/>
            <person name="Motooka D."/>
            <person name="Nabeya D."/>
            <person name="Jung N."/>
            <person name="Uechi K."/>
            <person name="Horii T."/>
            <person name="Iida T."/>
            <person name="Fujita J."/>
            <person name="Nakamura S."/>
        </authorList>
    </citation>
    <scope>NUCLEOTIDE SEQUENCE [LARGE SCALE GENOMIC DNA]</scope>
    <source>
        <strain evidence="10 11">JCM 15657</strain>
    </source>
</reference>
<feature type="region of interest" description="Disordered" evidence="8">
    <location>
        <begin position="1"/>
        <end position="26"/>
    </location>
</feature>
<dbReference type="Pfam" id="PF17758">
    <property type="entry name" value="Prot_ATP_ID_OB_N"/>
    <property type="match status" value="1"/>
</dbReference>
<dbReference type="GO" id="GO:0019941">
    <property type="term" value="P:modification-dependent protein catabolic process"/>
    <property type="evidence" value="ECO:0007669"/>
    <property type="project" value="InterPro"/>
</dbReference>
<keyword evidence="1 6" id="KW-0547">Nucleotide-binding</keyword>
<evidence type="ECO:0000259" key="9">
    <source>
        <dbReference type="SMART" id="SM00382"/>
    </source>
</evidence>
<dbReference type="Gene3D" id="2.40.50.140">
    <property type="entry name" value="Nucleic acid-binding proteins"/>
    <property type="match status" value="2"/>
</dbReference>
<dbReference type="Pfam" id="PF00004">
    <property type="entry name" value="AAA"/>
    <property type="match status" value="1"/>
</dbReference>
<dbReference type="GO" id="GO:0016887">
    <property type="term" value="F:ATP hydrolysis activity"/>
    <property type="evidence" value="ECO:0007669"/>
    <property type="project" value="UniProtKB-UniRule"/>
</dbReference>
<accession>A0A7I7NJH8</accession>
<dbReference type="Pfam" id="PF16450">
    <property type="entry name" value="Prot_ATP_ID_OB_C"/>
    <property type="match status" value="1"/>
</dbReference>
<dbReference type="Gene3D" id="1.10.8.60">
    <property type="match status" value="1"/>
</dbReference>
<dbReference type="HAMAP" id="MF_02112">
    <property type="entry name" value="ARC_ATPase"/>
    <property type="match status" value="1"/>
</dbReference>
<dbReference type="NCBIfam" id="TIGR03689">
    <property type="entry name" value="pup_AAA"/>
    <property type="match status" value="1"/>
</dbReference>
<evidence type="ECO:0000256" key="4">
    <source>
        <dbReference type="ARBA" id="ARBA00023054"/>
    </source>
</evidence>
<keyword evidence="4" id="KW-0175">Coiled coil</keyword>
<dbReference type="Gene3D" id="3.40.50.300">
    <property type="entry name" value="P-loop containing nucleotide triphosphate hydrolases"/>
    <property type="match status" value="1"/>
</dbReference>
<dbReference type="EMBL" id="AP022581">
    <property type="protein sequence ID" value="BBX96806.1"/>
    <property type="molecule type" value="Genomic_DNA"/>
</dbReference>
<gene>
    <name evidence="10" type="primary">mpa</name>
    <name evidence="6" type="synonym">arc</name>
    <name evidence="10" type="ORF">MLAC_21000</name>
</gene>
<dbReference type="GO" id="GO:0010498">
    <property type="term" value="P:proteasomal protein catabolic process"/>
    <property type="evidence" value="ECO:0007669"/>
    <property type="project" value="InterPro"/>
</dbReference>
<dbReference type="PANTHER" id="PTHR23077:SF144">
    <property type="entry name" value="PROTEASOME-ASSOCIATED ATPASE"/>
    <property type="match status" value="1"/>
</dbReference>
<evidence type="ECO:0000313" key="10">
    <source>
        <dbReference type="EMBL" id="BBX96806.1"/>
    </source>
</evidence>
<protein>
    <recommendedName>
        <fullName evidence="6">AAA ATPase forming ring-shaped complexes</fullName>
        <shortName evidence="6">ARC</shortName>
    </recommendedName>
</protein>
<keyword evidence="2 6" id="KW-0067">ATP-binding</keyword>
<dbReference type="InterPro" id="IPR041626">
    <property type="entry name" value="Prot_ATP_ID_OB_N"/>
</dbReference>
<dbReference type="InterPro" id="IPR050168">
    <property type="entry name" value="AAA_ATPase_domain"/>
</dbReference>
<dbReference type="KEGG" id="mlj:MLAC_21000"/>
<evidence type="ECO:0000256" key="8">
    <source>
        <dbReference type="SAM" id="MobiDB-lite"/>
    </source>
</evidence>
<evidence type="ECO:0000256" key="3">
    <source>
        <dbReference type="ARBA" id="ARBA00022942"/>
    </source>
</evidence>
<dbReference type="InterPro" id="IPR027417">
    <property type="entry name" value="P-loop_NTPase"/>
</dbReference>
<keyword evidence="11" id="KW-1185">Reference proteome</keyword>
<dbReference type="InterPro" id="IPR003593">
    <property type="entry name" value="AAA+_ATPase"/>
</dbReference>
<keyword evidence="3 10" id="KW-0647">Proteasome</keyword>
<dbReference type="PROSITE" id="PS00674">
    <property type="entry name" value="AAA"/>
    <property type="match status" value="1"/>
</dbReference>
<dbReference type="Gene3D" id="1.20.5.170">
    <property type="match status" value="1"/>
</dbReference>
<dbReference type="InterPro" id="IPR032501">
    <property type="entry name" value="Prot_ATP_ID_OB_2nd"/>
</dbReference>
<feature type="binding site" evidence="6">
    <location>
        <begin position="412"/>
        <end position="417"/>
    </location>
    <ligand>
        <name>ATP</name>
        <dbReference type="ChEBI" id="CHEBI:30616"/>
    </ligand>
</feature>
<dbReference type="Proteomes" id="UP000466396">
    <property type="component" value="Chromosome"/>
</dbReference>
<feature type="region of interest" description="Disordered" evidence="8">
    <location>
        <begin position="103"/>
        <end position="136"/>
    </location>
</feature>
<dbReference type="AlphaFoldDB" id="A0A7I7NJH8"/>
<evidence type="ECO:0000256" key="7">
    <source>
        <dbReference type="RuleBase" id="RU003651"/>
    </source>
</evidence>
<dbReference type="PANTHER" id="PTHR23077">
    <property type="entry name" value="AAA-FAMILY ATPASE"/>
    <property type="match status" value="1"/>
</dbReference>
<comment type="subunit">
    <text evidence="6">Homohexamer. Assembles into a hexameric ring structure.</text>
</comment>
<evidence type="ECO:0000256" key="1">
    <source>
        <dbReference type="ARBA" id="ARBA00022741"/>
    </source>
</evidence>
<dbReference type="FunFam" id="2.40.50.140:FF:000169">
    <property type="entry name" value="AAA ATPase forming ring-shaped complexes"/>
    <property type="match status" value="1"/>
</dbReference>
<proteinExistence type="inferred from homology"/>
<evidence type="ECO:0000313" key="11">
    <source>
        <dbReference type="Proteomes" id="UP000466396"/>
    </source>
</evidence>
<evidence type="ECO:0000256" key="2">
    <source>
        <dbReference type="ARBA" id="ARBA00022840"/>
    </source>
</evidence>
<evidence type="ECO:0000256" key="5">
    <source>
        <dbReference type="ARBA" id="ARBA00023186"/>
    </source>
</evidence>
<dbReference type="GO" id="GO:0000502">
    <property type="term" value="C:proteasome complex"/>
    <property type="evidence" value="ECO:0007669"/>
    <property type="project" value="UniProtKB-KW"/>
</dbReference>
<organism evidence="10 11">
    <name type="scientific">Mycobacterium lacus</name>
    <dbReference type="NCBI Taxonomy" id="169765"/>
    <lineage>
        <taxon>Bacteria</taxon>
        <taxon>Bacillati</taxon>
        <taxon>Actinomycetota</taxon>
        <taxon>Actinomycetes</taxon>
        <taxon>Mycobacteriales</taxon>
        <taxon>Mycobacteriaceae</taxon>
        <taxon>Mycobacterium</taxon>
    </lineage>
</organism>
<dbReference type="InterPro" id="IPR022482">
    <property type="entry name" value="Proteasome_ATPase"/>
</dbReference>
<dbReference type="SUPFAM" id="SSF52540">
    <property type="entry name" value="P-loop containing nucleoside triphosphate hydrolases"/>
    <property type="match status" value="1"/>
</dbReference>
<feature type="compositionally biased region" description="Basic and acidic residues" evidence="8">
    <location>
        <begin position="1"/>
        <end position="15"/>
    </location>
</feature>
<sequence>MRAPGRPERRHHEGDAQGYGIVSEHPGARSGYAHILTDATEVTPRAAAPATATAATPMARAFNVTAILSLGLNRRRDYQWEPRRDFSWTFDSTHEAPIAGSVDVSTHQSGAGEEGNMGESDRSEAFGTHRDMPLSSDDAAELEQLRREAAVLREQLENAAGPHGPARSARDVHQLEARIDSLAARNSKLMETLKEARQQLLALREEVDRLGQPPSGYGVLLSAHDDDTVDVFTSGRKMRLTCSPNIDTKSLKKGQTVRLNEALTVVEAGTFESVGEISTLREVLADGHRALVVGHADEERIVWLAEPLIAEDLPDGIPDALNDDTKPRKLRPGDSLLVDTKAGYAFERIPKAEVEDLVLEEVPDVSYQDIGGLTRQIEQIRDAVELPFLHKELYREYALRPPKGVLLYGPPGCGKTLIAKAVANSLAKKMAEVRGDDSREAKSYFLNIKGPELLNKFVGETERHIRLIFQRAREKASEGTPVIVFFDEMDSIFRTRGTGVSSDVETTVVPQLLSEIDGVEGLENVIVIGASNREDMIDPAILRPGRLDVKIKIERPDAEAAMDIYSKYLTESLPVHADDLAEFDGDRGACIKAMIEKVVDRMYAEIDDNRFLEVTYANGDKEVMYFKDFNSGAMIQNVVDRAKKNAIKSVLETGQPGLRIQHLLDSIVDEFAENEDLPNTTNPDDWARISGKKGERIVYIRTLVTGKSSSASRAIDTESNLGQYL</sequence>
<name>A0A7I7NJH8_9MYCO</name>
<dbReference type="FunFam" id="2.40.50.140:FF:000109">
    <property type="entry name" value="AAA ATPase forming ring-shaped complexes"/>
    <property type="match status" value="1"/>
</dbReference>
<evidence type="ECO:0000256" key="6">
    <source>
        <dbReference type="HAMAP-Rule" id="MF_02112"/>
    </source>
</evidence>
<dbReference type="InterPro" id="IPR003959">
    <property type="entry name" value="ATPase_AAA_core"/>
</dbReference>